<dbReference type="Pfam" id="PF20628">
    <property type="entry name" value="Dyp_perox_C"/>
    <property type="match status" value="1"/>
</dbReference>
<feature type="region of interest" description="Disordered" evidence="9">
    <location>
        <begin position="447"/>
        <end position="469"/>
    </location>
</feature>
<dbReference type="NCBIfam" id="TIGR01413">
    <property type="entry name" value="Dyp_perox_fam"/>
    <property type="match status" value="1"/>
</dbReference>
<dbReference type="SUPFAM" id="SSF54909">
    <property type="entry name" value="Dimeric alpha+beta barrel"/>
    <property type="match status" value="1"/>
</dbReference>
<evidence type="ECO:0000256" key="7">
    <source>
        <dbReference type="ARBA" id="ARBA00023004"/>
    </source>
</evidence>
<dbReference type="InterPro" id="IPR048328">
    <property type="entry name" value="Dyp_perox_C"/>
</dbReference>
<name>A0ABR2ZTG1_9AGAR</name>
<dbReference type="GO" id="GO:0004601">
    <property type="term" value="F:peroxidase activity"/>
    <property type="evidence" value="ECO:0007669"/>
    <property type="project" value="UniProtKB-KW"/>
</dbReference>
<keyword evidence="7" id="KW-0408">Iron</keyword>
<keyword evidence="2 13" id="KW-0575">Peroxidase</keyword>
<dbReference type="InterPro" id="IPR011008">
    <property type="entry name" value="Dimeric_a/b-barrel"/>
</dbReference>
<evidence type="ECO:0000256" key="10">
    <source>
        <dbReference type="SAM" id="SignalP"/>
    </source>
</evidence>
<keyword evidence="4" id="KW-0479">Metal-binding</keyword>
<evidence type="ECO:0000256" key="3">
    <source>
        <dbReference type="ARBA" id="ARBA00022617"/>
    </source>
</evidence>
<dbReference type="PANTHER" id="PTHR30521">
    <property type="entry name" value="DEFERROCHELATASE/PEROXIDASE"/>
    <property type="match status" value="1"/>
</dbReference>
<evidence type="ECO:0000256" key="2">
    <source>
        <dbReference type="ARBA" id="ARBA00022559"/>
    </source>
</evidence>
<comment type="similarity">
    <text evidence="8">Belongs to the DyP-type peroxidase family.</text>
</comment>
<feature type="domain" description="Dyp-type peroxidase C-terminal" evidence="11">
    <location>
        <begin position="261"/>
        <end position="435"/>
    </location>
</feature>
<dbReference type="Proteomes" id="UP001437256">
    <property type="component" value="Unassembled WGS sequence"/>
</dbReference>
<keyword evidence="14" id="KW-1185">Reference proteome</keyword>
<feature type="domain" description="DyP dimeric alpha+beta barrel" evidence="12">
    <location>
        <begin position="63"/>
        <end position="211"/>
    </location>
</feature>
<evidence type="ECO:0000256" key="8">
    <source>
        <dbReference type="ARBA" id="ARBA00025737"/>
    </source>
</evidence>
<feature type="signal peptide" evidence="10">
    <location>
        <begin position="1"/>
        <end position="21"/>
    </location>
</feature>
<evidence type="ECO:0000256" key="4">
    <source>
        <dbReference type="ARBA" id="ARBA00022723"/>
    </source>
</evidence>
<evidence type="ECO:0000259" key="12">
    <source>
        <dbReference type="Pfam" id="PF21105"/>
    </source>
</evidence>
<organism evidence="13 14">
    <name type="scientific">Marasmius tenuissimus</name>
    <dbReference type="NCBI Taxonomy" id="585030"/>
    <lineage>
        <taxon>Eukaryota</taxon>
        <taxon>Fungi</taxon>
        <taxon>Dikarya</taxon>
        <taxon>Basidiomycota</taxon>
        <taxon>Agaricomycotina</taxon>
        <taxon>Agaricomycetes</taxon>
        <taxon>Agaricomycetidae</taxon>
        <taxon>Agaricales</taxon>
        <taxon>Marasmiineae</taxon>
        <taxon>Marasmiaceae</taxon>
        <taxon>Marasmius</taxon>
    </lineage>
</organism>
<evidence type="ECO:0000256" key="6">
    <source>
        <dbReference type="ARBA" id="ARBA00023002"/>
    </source>
</evidence>
<evidence type="ECO:0000313" key="13">
    <source>
        <dbReference type="EMBL" id="KAL0064967.1"/>
    </source>
</evidence>
<dbReference type="InterPro" id="IPR006314">
    <property type="entry name" value="Dyp_peroxidase"/>
</dbReference>
<comment type="caution">
    <text evidence="13">The sequence shown here is derived from an EMBL/GenBank/DDBJ whole genome shotgun (WGS) entry which is preliminary data.</text>
</comment>
<proteinExistence type="inferred from homology"/>
<evidence type="ECO:0000256" key="5">
    <source>
        <dbReference type="ARBA" id="ARBA00022729"/>
    </source>
</evidence>
<evidence type="ECO:0000256" key="1">
    <source>
        <dbReference type="ARBA" id="ARBA00001970"/>
    </source>
</evidence>
<sequence length="508" mass="55693">MKLSAITLTLAFLLSQGMVEGSTISGLQRRTTSLLTRPVGFPELPTAREVRASSAGTGLDFDNVQAFIMVGMQKTREVLVFFEITDPKKFKAKLGTDIHDRITSAIEILDVETQPLTAVNIAFSQRGLNTLGIEDDLNDSHFRGGQNQDAVLIGDPGTINWVKAFTGQSVHGMFTLASDSHDKINDEWKSIVSALGGSIQEVYRLKGDARPGNMLGHEHFDYVDGIAQPVVRGYKPPYAGQMVVRPGILLVGEEGDSVPRPSWAKGGSFAAFRQLKQYVPEYHKFLAENALSVPGLSKQENIDLLGARIVGRWKSGAPLDLRPLRDDPELGADPTRHNNFTYDHPELSGFNLKNNQTFCPFAAHTVKSRPRAHFDPEEDVNHIMRAGIPYGPELTEQEKDSQTTSEDVALERGISFVSYQSNLQNGFISVQKEFSNNPLFPTGTNIGEDPLTGSANTGPPGDAPRTVKGLDPLDLEKTIVFKKDMVVSRGGEYFFAPPISALKTRLSQ</sequence>
<dbReference type="EMBL" id="JBBXMP010000054">
    <property type="protein sequence ID" value="KAL0064967.1"/>
    <property type="molecule type" value="Genomic_DNA"/>
</dbReference>
<keyword evidence="5 10" id="KW-0732">Signal</keyword>
<dbReference type="PROSITE" id="PS51404">
    <property type="entry name" value="DYP_PEROXIDASE"/>
    <property type="match status" value="1"/>
</dbReference>
<dbReference type="Pfam" id="PF21105">
    <property type="entry name" value="DyP_N"/>
    <property type="match status" value="1"/>
</dbReference>
<feature type="chain" id="PRO_5046971987" evidence="10">
    <location>
        <begin position="22"/>
        <end position="508"/>
    </location>
</feature>
<evidence type="ECO:0000256" key="9">
    <source>
        <dbReference type="SAM" id="MobiDB-lite"/>
    </source>
</evidence>
<gene>
    <name evidence="13" type="primary">DyP1_10</name>
    <name evidence="13" type="ORF">AAF712_008091</name>
</gene>
<evidence type="ECO:0000259" key="11">
    <source>
        <dbReference type="Pfam" id="PF20628"/>
    </source>
</evidence>
<dbReference type="PANTHER" id="PTHR30521:SF4">
    <property type="entry name" value="DEFERROCHELATASE"/>
    <property type="match status" value="1"/>
</dbReference>
<keyword evidence="3" id="KW-0349">Heme</keyword>
<keyword evidence="6" id="KW-0560">Oxidoreductase</keyword>
<protein>
    <submittedName>
        <fullName evidence="13">Dye-decolorizing heme-containing peroxidase</fullName>
    </submittedName>
</protein>
<accession>A0ABR2ZTG1</accession>
<comment type="cofactor">
    <cofactor evidence="1">
        <name>heme b</name>
        <dbReference type="ChEBI" id="CHEBI:60344"/>
    </cofactor>
</comment>
<dbReference type="InterPro" id="IPR049509">
    <property type="entry name" value="DyP_N"/>
</dbReference>
<evidence type="ECO:0000313" key="14">
    <source>
        <dbReference type="Proteomes" id="UP001437256"/>
    </source>
</evidence>
<reference evidence="13 14" key="1">
    <citation type="submission" date="2024-05" db="EMBL/GenBank/DDBJ databases">
        <title>A draft genome resource for the thread blight pathogen Marasmius tenuissimus strain MS-2.</title>
        <authorList>
            <person name="Yulfo-Soto G.E."/>
            <person name="Baruah I.K."/>
            <person name="Amoako-Attah I."/>
            <person name="Bukari Y."/>
            <person name="Meinhardt L.W."/>
            <person name="Bailey B.A."/>
            <person name="Cohen S.P."/>
        </authorList>
    </citation>
    <scope>NUCLEOTIDE SEQUENCE [LARGE SCALE GENOMIC DNA]</scope>
    <source>
        <strain evidence="13 14">MS-2</strain>
    </source>
</reference>